<proteinExistence type="inferred from homology"/>
<dbReference type="SFLD" id="SFLDS00019">
    <property type="entry name" value="Glutathione_Transferase_(cytos"/>
    <property type="match status" value="1"/>
</dbReference>
<accession>A0AAW1DGS2</accession>
<name>A0AAW1DGS2_9HEMI</name>
<dbReference type="Pfam" id="PF02798">
    <property type="entry name" value="GST_N"/>
    <property type="match status" value="1"/>
</dbReference>
<feature type="domain" description="GST N-terminal" evidence="5">
    <location>
        <begin position="2"/>
        <end position="80"/>
    </location>
</feature>
<dbReference type="PANTHER" id="PTHR11571:SF224">
    <property type="entry name" value="HEMATOPOIETIC PROSTAGLANDIN D SYNTHASE"/>
    <property type="match status" value="1"/>
</dbReference>
<comment type="caution">
    <text evidence="7">The sequence shown here is derived from an EMBL/GenBank/DDBJ whole genome shotgun (WGS) entry which is preliminary data.</text>
</comment>
<evidence type="ECO:0000259" key="5">
    <source>
        <dbReference type="PROSITE" id="PS50404"/>
    </source>
</evidence>
<dbReference type="Proteomes" id="UP001461498">
    <property type="component" value="Unassembled WGS sequence"/>
</dbReference>
<dbReference type="PROSITE" id="PS50405">
    <property type="entry name" value="GST_CTER"/>
    <property type="match status" value="1"/>
</dbReference>
<dbReference type="InterPro" id="IPR036282">
    <property type="entry name" value="Glutathione-S-Trfase_C_sf"/>
</dbReference>
<dbReference type="SUPFAM" id="SSF52833">
    <property type="entry name" value="Thioredoxin-like"/>
    <property type="match status" value="1"/>
</dbReference>
<dbReference type="SFLD" id="SFLDG01205">
    <property type="entry name" value="AMPS.1"/>
    <property type="match status" value="1"/>
</dbReference>
<evidence type="ECO:0000256" key="2">
    <source>
        <dbReference type="ARBA" id="ARBA00022679"/>
    </source>
</evidence>
<dbReference type="EC" id="2.5.1.18" evidence="1"/>
<dbReference type="InterPro" id="IPR050213">
    <property type="entry name" value="GST_superfamily"/>
</dbReference>
<dbReference type="SFLD" id="SFLDG00363">
    <property type="entry name" value="AMPS_(cytGST):_Alpha-__Mu-__Pi"/>
    <property type="match status" value="1"/>
</dbReference>
<dbReference type="Pfam" id="PF14497">
    <property type="entry name" value="GST_C_3"/>
    <property type="match status" value="1"/>
</dbReference>
<comment type="catalytic activity">
    <reaction evidence="4">
        <text>RX + glutathione = an S-substituted glutathione + a halide anion + H(+)</text>
        <dbReference type="Rhea" id="RHEA:16437"/>
        <dbReference type="ChEBI" id="CHEBI:15378"/>
        <dbReference type="ChEBI" id="CHEBI:16042"/>
        <dbReference type="ChEBI" id="CHEBI:17792"/>
        <dbReference type="ChEBI" id="CHEBI:57925"/>
        <dbReference type="ChEBI" id="CHEBI:90779"/>
        <dbReference type="EC" id="2.5.1.18"/>
    </reaction>
</comment>
<evidence type="ECO:0000313" key="7">
    <source>
        <dbReference type="EMBL" id="KAK9509722.1"/>
    </source>
</evidence>
<evidence type="ECO:0000259" key="6">
    <source>
        <dbReference type="PROSITE" id="PS50405"/>
    </source>
</evidence>
<organism evidence="7 8">
    <name type="scientific">Rhynocoris fuscipes</name>
    <dbReference type="NCBI Taxonomy" id="488301"/>
    <lineage>
        <taxon>Eukaryota</taxon>
        <taxon>Metazoa</taxon>
        <taxon>Ecdysozoa</taxon>
        <taxon>Arthropoda</taxon>
        <taxon>Hexapoda</taxon>
        <taxon>Insecta</taxon>
        <taxon>Pterygota</taxon>
        <taxon>Neoptera</taxon>
        <taxon>Paraneoptera</taxon>
        <taxon>Hemiptera</taxon>
        <taxon>Heteroptera</taxon>
        <taxon>Panheteroptera</taxon>
        <taxon>Cimicomorpha</taxon>
        <taxon>Reduviidae</taxon>
        <taxon>Harpactorinae</taxon>
        <taxon>Harpactorini</taxon>
        <taxon>Rhynocoris</taxon>
    </lineage>
</organism>
<dbReference type="GO" id="GO:0004602">
    <property type="term" value="F:glutathione peroxidase activity"/>
    <property type="evidence" value="ECO:0007669"/>
    <property type="project" value="UniProtKB-ARBA"/>
</dbReference>
<dbReference type="EMBL" id="JAPXFL010000003">
    <property type="protein sequence ID" value="KAK9509722.1"/>
    <property type="molecule type" value="Genomic_DNA"/>
</dbReference>
<evidence type="ECO:0000256" key="4">
    <source>
        <dbReference type="ARBA" id="ARBA00047960"/>
    </source>
</evidence>
<dbReference type="InterPro" id="IPR036249">
    <property type="entry name" value="Thioredoxin-like_sf"/>
</dbReference>
<dbReference type="GO" id="GO:0006749">
    <property type="term" value="P:glutathione metabolic process"/>
    <property type="evidence" value="ECO:0007669"/>
    <property type="project" value="TreeGrafter"/>
</dbReference>
<evidence type="ECO:0000256" key="3">
    <source>
        <dbReference type="ARBA" id="ARBA00038317"/>
    </source>
</evidence>
<dbReference type="InterPro" id="IPR040079">
    <property type="entry name" value="Glutathione_S-Trfase"/>
</dbReference>
<dbReference type="InterPro" id="IPR004045">
    <property type="entry name" value="Glutathione_S-Trfase_N"/>
</dbReference>
<reference evidence="7 8" key="1">
    <citation type="submission" date="2022-12" db="EMBL/GenBank/DDBJ databases">
        <title>Chromosome-level genome assembly of true bugs.</title>
        <authorList>
            <person name="Ma L."/>
            <person name="Li H."/>
        </authorList>
    </citation>
    <scope>NUCLEOTIDE SEQUENCE [LARGE SCALE GENOMIC DNA]</scope>
    <source>
        <strain evidence="7">Lab_2022b</strain>
    </source>
</reference>
<comment type="similarity">
    <text evidence="3">Belongs to the GST superfamily. Sigma family.</text>
</comment>
<protein>
    <recommendedName>
        <fullName evidence="1">glutathione transferase</fullName>
        <ecNumber evidence="1">2.5.1.18</ecNumber>
    </recommendedName>
</protein>
<keyword evidence="8" id="KW-1185">Reference proteome</keyword>
<dbReference type="PANTHER" id="PTHR11571">
    <property type="entry name" value="GLUTATHIONE S-TRANSFERASE"/>
    <property type="match status" value="1"/>
</dbReference>
<dbReference type="FunFam" id="1.20.1050.10:FF:000030">
    <property type="entry name" value="Glutathione S-transferase S1"/>
    <property type="match status" value="1"/>
</dbReference>
<evidence type="ECO:0000256" key="1">
    <source>
        <dbReference type="ARBA" id="ARBA00012452"/>
    </source>
</evidence>
<dbReference type="CDD" id="cd03039">
    <property type="entry name" value="GST_N_Sigma_like"/>
    <property type="match status" value="1"/>
</dbReference>
<dbReference type="InterPro" id="IPR010987">
    <property type="entry name" value="Glutathione-S-Trfase_C-like"/>
</dbReference>
<dbReference type="SUPFAM" id="SSF47616">
    <property type="entry name" value="GST C-terminal domain-like"/>
    <property type="match status" value="1"/>
</dbReference>
<dbReference type="Gene3D" id="1.20.1050.10">
    <property type="match status" value="1"/>
</dbReference>
<dbReference type="GO" id="GO:0004364">
    <property type="term" value="F:glutathione transferase activity"/>
    <property type="evidence" value="ECO:0007669"/>
    <property type="project" value="UniProtKB-EC"/>
</dbReference>
<feature type="domain" description="GST C-terminal" evidence="6">
    <location>
        <begin position="82"/>
        <end position="200"/>
    </location>
</feature>
<gene>
    <name evidence="7" type="ORF">O3M35_006977</name>
</gene>
<dbReference type="FunFam" id="3.40.30.10:FF:000035">
    <property type="entry name" value="hematopoietic prostaglandin D synthase"/>
    <property type="match status" value="1"/>
</dbReference>
<keyword evidence="2" id="KW-0808">Transferase</keyword>
<dbReference type="Gene3D" id="3.40.30.10">
    <property type="entry name" value="Glutaredoxin"/>
    <property type="match status" value="1"/>
</dbReference>
<evidence type="ECO:0000313" key="8">
    <source>
        <dbReference type="Proteomes" id="UP001461498"/>
    </source>
</evidence>
<dbReference type="InterPro" id="IPR004046">
    <property type="entry name" value="GST_C"/>
</dbReference>
<dbReference type="AlphaFoldDB" id="A0AAW1DGS2"/>
<dbReference type="CDD" id="cd03192">
    <property type="entry name" value="GST_C_Sigma_like"/>
    <property type="match status" value="1"/>
</dbReference>
<dbReference type="PROSITE" id="PS50404">
    <property type="entry name" value="GST_NTER"/>
    <property type="match status" value="1"/>
</dbReference>
<sequence>MSKYTVTYFDIKGGLGEPIRLILAYMGKEFEDVRIKGEQWPELKKKVKFGKLPTLEIDGKVYSQSTAICRYLGNQAGLNGKNDLEKLDIDMIVGTYFDFSSEISSYYHQKDPEAKEEHKKKILNETLPFYFSIFEERVKTNGYMANKELSWADFFLVANLERMESVLETNITEKYPHLAALKDKVFNIPKVKAYLEKRSQ</sequence>